<evidence type="ECO:0000259" key="2">
    <source>
        <dbReference type="Pfam" id="PF02517"/>
    </source>
</evidence>
<evidence type="ECO:0000313" key="3">
    <source>
        <dbReference type="EMBL" id="KAK1377141.1"/>
    </source>
</evidence>
<dbReference type="InterPro" id="IPR003675">
    <property type="entry name" value="Rce1/LyrA-like_dom"/>
</dbReference>
<evidence type="ECO:0000313" key="4">
    <source>
        <dbReference type="Proteomes" id="UP001237642"/>
    </source>
</evidence>
<keyword evidence="1" id="KW-0812">Transmembrane</keyword>
<proteinExistence type="predicted"/>
<keyword evidence="4" id="KW-1185">Reference proteome</keyword>
<dbReference type="PANTHER" id="PTHR43592:SF24">
    <property type="entry name" value="CAAX AMINO TERMINAL PROTEASE FAMILY PROTEIN"/>
    <property type="match status" value="1"/>
</dbReference>
<feature type="transmembrane region" description="Helical" evidence="1">
    <location>
        <begin position="293"/>
        <end position="310"/>
    </location>
</feature>
<reference evidence="3" key="2">
    <citation type="submission" date="2023-05" db="EMBL/GenBank/DDBJ databases">
        <authorList>
            <person name="Schelkunov M.I."/>
        </authorList>
    </citation>
    <scope>NUCLEOTIDE SEQUENCE</scope>
    <source>
        <strain evidence="3">Hsosn_3</strain>
        <tissue evidence="3">Leaf</tissue>
    </source>
</reference>
<sequence length="336" mass="38334">MLRLNPNCFLSQRPLVLPCFSPIRASPPSQAHFPVTQVSIKRWKISCFRREESPLEISKHESVDDILHEDFLESEFTKPCTSKRDLVTNLRKAADVIRGTIDKPWAVPWTVTTILQVTLLWMTAFWFVGFWLVPTGAWMMGFNKATLTFRGQAFLSLLTDVMEGFAGAAILYHCLSRFRPLPSEWFRFSLKGNWHLDVVVGCLMIPLINRLSQFNLDLLPMLPSTSVSSIEQSIIAKDPVAMTVYAVLLMVCSPLWEELVFRGFLLPSLTRYLPIWGSILVSSVAFAVVHGNIYRVLPLLFIGLVSGVIYTRCKNLLPSILFHSLWNFFVFMDLMK</sequence>
<protein>
    <submittedName>
        <fullName evidence="3">Membrane peptidase</fullName>
    </submittedName>
</protein>
<reference evidence="3" key="1">
    <citation type="submission" date="2023-02" db="EMBL/GenBank/DDBJ databases">
        <title>Genome of toxic invasive species Heracleum sosnowskyi carries increased number of genes despite the absence of recent whole-genome duplications.</title>
        <authorList>
            <person name="Schelkunov M."/>
            <person name="Shtratnikova V."/>
            <person name="Makarenko M."/>
            <person name="Klepikova A."/>
            <person name="Omelchenko D."/>
            <person name="Novikova G."/>
            <person name="Obukhova E."/>
            <person name="Bogdanov V."/>
            <person name="Penin A."/>
            <person name="Logacheva M."/>
        </authorList>
    </citation>
    <scope>NUCLEOTIDE SEQUENCE</scope>
    <source>
        <strain evidence="3">Hsosn_3</strain>
        <tissue evidence="3">Leaf</tissue>
    </source>
</reference>
<name>A0AAD8I246_9APIA</name>
<feature type="transmembrane region" description="Helical" evidence="1">
    <location>
        <begin position="317"/>
        <end position="335"/>
    </location>
</feature>
<feature type="domain" description="CAAX prenyl protease 2/Lysostaphin resistance protein A-like" evidence="2">
    <location>
        <begin position="242"/>
        <end position="329"/>
    </location>
</feature>
<accession>A0AAD8I246</accession>
<feature type="transmembrane region" description="Helical" evidence="1">
    <location>
        <begin position="107"/>
        <end position="133"/>
    </location>
</feature>
<dbReference type="Pfam" id="PF02517">
    <property type="entry name" value="Rce1-like"/>
    <property type="match status" value="1"/>
</dbReference>
<feature type="transmembrane region" description="Helical" evidence="1">
    <location>
        <begin position="153"/>
        <end position="175"/>
    </location>
</feature>
<dbReference type="EMBL" id="JAUIZM010000007">
    <property type="protein sequence ID" value="KAK1377141.1"/>
    <property type="molecule type" value="Genomic_DNA"/>
</dbReference>
<evidence type="ECO:0000256" key="1">
    <source>
        <dbReference type="SAM" id="Phobius"/>
    </source>
</evidence>
<gene>
    <name evidence="3" type="ORF">POM88_033334</name>
</gene>
<comment type="caution">
    <text evidence="3">The sequence shown here is derived from an EMBL/GenBank/DDBJ whole genome shotgun (WGS) entry which is preliminary data.</text>
</comment>
<organism evidence="3 4">
    <name type="scientific">Heracleum sosnowskyi</name>
    <dbReference type="NCBI Taxonomy" id="360622"/>
    <lineage>
        <taxon>Eukaryota</taxon>
        <taxon>Viridiplantae</taxon>
        <taxon>Streptophyta</taxon>
        <taxon>Embryophyta</taxon>
        <taxon>Tracheophyta</taxon>
        <taxon>Spermatophyta</taxon>
        <taxon>Magnoliopsida</taxon>
        <taxon>eudicotyledons</taxon>
        <taxon>Gunneridae</taxon>
        <taxon>Pentapetalae</taxon>
        <taxon>asterids</taxon>
        <taxon>campanulids</taxon>
        <taxon>Apiales</taxon>
        <taxon>Apiaceae</taxon>
        <taxon>Apioideae</taxon>
        <taxon>apioid superclade</taxon>
        <taxon>Tordylieae</taxon>
        <taxon>Tordyliinae</taxon>
        <taxon>Heracleum</taxon>
    </lineage>
</organism>
<keyword evidence="1" id="KW-0472">Membrane</keyword>
<dbReference type="Proteomes" id="UP001237642">
    <property type="component" value="Unassembled WGS sequence"/>
</dbReference>
<dbReference type="GO" id="GO:0004175">
    <property type="term" value="F:endopeptidase activity"/>
    <property type="evidence" value="ECO:0007669"/>
    <property type="project" value="UniProtKB-ARBA"/>
</dbReference>
<feature type="transmembrane region" description="Helical" evidence="1">
    <location>
        <begin position="234"/>
        <end position="256"/>
    </location>
</feature>
<dbReference type="GO" id="GO:0080120">
    <property type="term" value="P:CAAX-box protein maturation"/>
    <property type="evidence" value="ECO:0007669"/>
    <property type="project" value="UniProtKB-ARBA"/>
</dbReference>
<keyword evidence="1" id="KW-1133">Transmembrane helix</keyword>
<dbReference type="AlphaFoldDB" id="A0AAD8I246"/>
<dbReference type="PANTHER" id="PTHR43592">
    <property type="entry name" value="CAAX AMINO TERMINAL PROTEASE"/>
    <property type="match status" value="1"/>
</dbReference>